<evidence type="ECO:0000256" key="13">
    <source>
        <dbReference type="ARBA" id="ARBA00023146"/>
    </source>
</evidence>
<comment type="cofactor">
    <cofactor evidence="15">
        <name>Mg(2+)</name>
        <dbReference type="ChEBI" id="CHEBI:18420"/>
    </cofactor>
    <text evidence="15">Binds 2 magnesium ions per tetramer.</text>
</comment>
<dbReference type="FunFam" id="3.30.930.10:FF:000130">
    <property type="entry name" value="Phenylalanine--tRNA ligase beta subunit"/>
    <property type="match status" value="1"/>
</dbReference>
<accession>A0A7K1FIX6</accession>
<evidence type="ECO:0000259" key="19">
    <source>
        <dbReference type="PROSITE" id="PS51483"/>
    </source>
</evidence>
<keyword evidence="5 16" id="KW-0820">tRNA-binding</keyword>
<dbReference type="InterPro" id="IPR033714">
    <property type="entry name" value="tRNA_bind_bactPheRS"/>
</dbReference>
<dbReference type="Proteomes" id="UP000460221">
    <property type="component" value="Unassembled WGS sequence"/>
</dbReference>
<dbReference type="PROSITE" id="PS50886">
    <property type="entry name" value="TRBD"/>
    <property type="match status" value="1"/>
</dbReference>
<dbReference type="InterPro" id="IPR002547">
    <property type="entry name" value="tRNA-bd_dom"/>
</dbReference>
<keyword evidence="12 15" id="KW-0648">Protein biosynthesis</keyword>
<dbReference type="InterPro" id="IPR045864">
    <property type="entry name" value="aa-tRNA-synth_II/BPL/LPL"/>
</dbReference>
<comment type="catalytic activity">
    <reaction evidence="14 15">
        <text>tRNA(Phe) + L-phenylalanine + ATP = L-phenylalanyl-tRNA(Phe) + AMP + diphosphate + H(+)</text>
        <dbReference type="Rhea" id="RHEA:19413"/>
        <dbReference type="Rhea" id="RHEA-COMP:9668"/>
        <dbReference type="Rhea" id="RHEA-COMP:9699"/>
        <dbReference type="ChEBI" id="CHEBI:15378"/>
        <dbReference type="ChEBI" id="CHEBI:30616"/>
        <dbReference type="ChEBI" id="CHEBI:33019"/>
        <dbReference type="ChEBI" id="CHEBI:58095"/>
        <dbReference type="ChEBI" id="CHEBI:78442"/>
        <dbReference type="ChEBI" id="CHEBI:78531"/>
        <dbReference type="ChEBI" id="CHEBI:456215"/>
        <dbReference type="EC" id="6.1.1.20"/>
    </reaction>
</comment>
<dbReference type="SUPFAM" id="SSF50249">
    <property type="entry name" value="Nucleic acid-binding proteins"/>
    <property type="match status" value="1"/>
</dbReference>
<evidence type="ECO:0000256" key="5">
    <source>
        <dbReference type="ARBA" id="ARBA00022555"/>
    </source>
</evidence>
<dbReference type="InterPro" id="IPR020825">
    <property type="entry name" value="Phe-tRNA_synthase-like_B3/B4"/>
</dbReference>
<dbReference type="CDD" id="cd00769">
    <property type="entry name" value="PheRS_beta_core"/>
    <property type="match status" value="1"/>
</dbReference>
<feature type="binding site" evidence="15">
    <location>
        <position position="469"/>
    </location>
    <ligand>
        <name>Mg(2+)</name>
        <dbReference type="ChEBI" id="CHEBI:18420"/>
        <note>shared with alpha subunit</note>
    </ligand>
</feature>
<dbReference type="SUPFAM" id="SSF46955">
    <property type="entry name" value="Putative DNA-binding domain"/>
    <property type="match status" value="1"/>
</dbReference>
<dbReference type="InterPro" id="IPR009061">
    <property type="entry name" value="DNA-bd_dom_put_sf"/>
</dbReference>
<dbReference type="PANTHER" id="PTHR10947">
    <property type="entry name" value="PHENYLALANYL-TRNA SYNTHETASE BETA CHAIN AND LEUCINE-RICH REPEAT-CONTAINING PROTEIN 47"/>
    <property type="match status" value="1"/>
</dbReference>
<keyword evidence="11 16" id="KW-0694">RNA-binding</keyword>
<keyword evidence="10 15" id="KW-0460">Magnesium</keyword>
<evidence type="ECO:0000256" key="10">
    <source>
        <dbReference type="ARBA" id="ARBA00022842"/>
    </source>
</evidence>
<dbReference type="PROSITE" id="PS51447">
    <property type="entry name" value="FDX_ACB"/>
    <property type="match status" value="1"/>
</dbReference>
<gene>
    <name evidence="15" type="primary">pheT</name>
    <name evidence="20" type="ORF">GIS00_08725</name>
</gene>
<dbReference type="InterPro" id="IPR012340">
    <property type="entry name" value="NA-bd_OB-fold"/>
</dbReference>
<feature type="domain" description="B5" evidence="19">
    <location>
        <begin position="416"/>
        <end position="491"/>
    </location>
</feature>
<dbReference type="HAMAP" id="MF_00283">
    <property type="entry name" value="Phe_tRNA_synth_beta1"/>
    <property type="match status" value="1"/>
</dbReference>
<dbReference type="FunFam" id="3.50.40.10:FF:000001">
    <property type="entry name" value="Phenylalanine--tRNA ligase beta subunit"/>
    <property type="match status" value="1"/>
</dbReference>
<dbReference type="GO" id="GO:0000287">
    <property type="term" value="F:magnesium ion binding"/>
    <property type="evidence" value="ECO:0007669"/>
    <property type="project" value="UniProtKB-UniRule"/>
</dbReference>
<dbReference type="EC" id="6.1.1.20" evidence="15"/>
<evidence type="ECO:0000256" key="15">
    <source>
        <dbReference type="HAMAP-Rule" id="MF_00283"/>
    </source>
</evidence>
<keyword evidence="4 15" id="KW-0963">Cytoplasm</keyword>
<evidence type="ECO:0000256" key="11">
    <source>
        <dbReference type="ARBA" id="ARBA00022884"/>
    </source>
</evidence>
<evidence type="ECO:0000256" key="8">
    <source>
        <dbReference type="ARBA" id="ARBA00022741"/>
    </source>
</evidence>
<dbReference type="SMART" id="SM00874">
    <property type="entry name" value="B5"/>
    <property type="match status" value="1"/>
</dbReference>
<keyword evidence="6 15" id="KW-0436">Ligase</keyword>
<comment type="caution">
    <text evidence="20">The sequence shown here is derived from an EMBL/GenBank/DDBJ whole genome shotgun (WGS) entry which is preliminary data.</text>
</comment>
<dbReference type="GO" id="GO:0000049">
    <property type="term" value="F:tRNA binding"/>
    <property type="evidence" value="ECO:0007669"/>
    <property type="project" value="UniProtKB-UniRule"/>
</dbReference>
<proteinExistence type="inferred from homology"/>
<dbReference type="CDD" id="cd02796">
    <property type="entry name" value="tRNA_bind_bactPheRS"/>
    <property type="match status" value="1"/>
</dbReference>
<reference evidence="20 21" key="1">
    <citation type="submission" date="2019-11" db="EMBL/GenBank/DDBJ databases">
        <authorList>
            <person name="Jiang L.-Q."/>
        </authorList>
    </citation>
    <scope>NUCLEOTIDE SEQUENCE [LARGE SCALE GENOMIC DNA]</scope>
    <source>
        <strain evidence="20 21">YIM 132087</strain>
    </source>
</reference>
<dbReference type="NCBIfam" id="TIGR00472">
    <property type="entry name" value="pheT_bact"/>
    <property type="match status" value="1"/>
</dbReference>
<feature type="binding site" evidence="15">
    <location>
        <position position="478"/>
    </location>
    <ligand>
        <name>Mg(2+)</name>
        <dbReference type="ChEBI" id="CHEBI:18420"/>
        <note>shared with alpha subunit</note>
    </ligand>
</feature>
<dbReference type="PROSITE" id="PS51483">
    <property type="entry name" value="B5"/>
    <property type="match status" value="1"/>
</dbReference>
<name>A0A7K1FIX6_9ACTN</name>
<dbReference type="InterPro" id="IPR005146">
    <property type="entry name" value="B3/B4_tRNA-bd"/>
</dbReference>
<dbReference type="GO" id="GO:0009328">
    <property type="term" value="C:phenylalanine-tRNA ligase complex"/>
    <property type="evidence" value="ECO:0007669"/>
    <property type="project" value="TreeGrafter"/>
</dbReference>
<evidence type="ECO:0000256" key="4">
    <source>
        <dbReference type="ARBA" id="ARBA00022490"/>
    </source>
</evidence>
<comment type="subcellular location">
    <subcellularLocation>
        <location evidence="1 15">Cytoplasm</location>
    </subcellularLocation>
</comment>
<evidence type="ECO:0000256" key="3">
    <source>
        <dbReference type="ARBA" id="ARBA00011209"/>
    </source>
</evidence>
<dbReference type="SUPFAM" id="SSF55681">
    <property type="entry name" value="Class II aaRS and biotin synthetases"/>
    <property type="match status" value="1"/>
</dbReference>
<evidence type="ECO:0000256" key="6">
    <source>
        <dbReference type="ARBA" id="ARBA00022598"/>
    </source>
</evidence>
<dbReference type="GO" id="GO:0006432">
    <property type="term" value="P:phenylalanyl-tRNA aminoacylation"/>
    <property type="evidence" value="ECO:0007669"/>
    <property type="project" value="UniProtKB-UniRule"/>
</dbReference>
<dbReference type="InterPro" id="IPR036690">
    <property type="entry name" value="Fdx_antiC-bd_sf"/>
</dbReference>
<keyword evidence="21" id="KW-1185">Reference proteome</keyword>
<dbReference type="AlphaFoldDB" id="A0A7K1FIX6"/>
<dbReference type="RefSeq" id="WP_322097734.1">
    <property type="nucleotide sequence ID" value="NZ_WLYK01000002.1"/>
</dbReference>
<dbReference type="Pfam" id="PF01588">
    <property type="entry name" value="tRNA_bind"/>
    <property type="match status" value="1"/>
</dbReference>
<evidence type="ECO:0000256" key="9">
    <source>
        <dbReference type="ARBA" id="ARBA00022840"/>
    </source>
</evidence>
<evidence type="ECO:0000259" key="17">
    <source>
        <dbReference type="PROSITE" id="PS50886"/>
    </source>
</evidence>
<dbReference type="Pfam" id="PF03484">
    <property type="entry name" value="B5"/>
    <property type="match status" value="1"/>
</dbReference>
<evidence type="ECO:0000256" key="16">
    <source>
        <dbReference type="PROSITE-ProRule" id="PRU00209"/>
    </source>
</evidence>
<dbReference type="InterPro" id="IPR005121">
    <property type="entry name" value="Fdx_antiC-bd"/>
</dbReference>
<dbReference type="SUPFAM" id="SSF56037">
    <property type="entry name" value="PheT/TilS domain"/>
    <property type="match status" value="1"/>
</dbReference>
<dbReference type="InterPro" id="IPR004532">
    <property type="entry name" value="Phe-tRNA-ligase_IIc_bsu_bact"/>
</dbReference>
<sequence>MRAPVEWLSEYVDVPAGTDAQQVADALLSVGFETEDVHVPPVTTGPLVVGRVLTIEELTGFKKPIRFCTVEVGPGNGAPDSPGGAVREIVCGARNFVEGDLVVVALPGSVLPGDFAIASRRTYDHLSDGMICSVRELGVGNDHEGIMVLDPDDPAAVIGSDPRRLIGADPVEGAVVELAVTPDRGYALSMRGLARELGIAMDVPFRDPAADPVPDREAGGWPVHIEDPHGCSRFVTVRVSGVDPAAPSPFWMRRRLLAAGIRSISLAVDVTNYVMLEFGQPLHAFDLAQLSGDIVVRRALPGEQLRTLDGAVRTLVVDDLVVADESGPISLAGVMGGESTEISAGTTEVLIEAAWWAPEVITRTARRHRLPSEASRRFERVVDPEIAAAAAEAAAALLVRFGGGAVLGRSDVGLRPAPVTITLPLGEPERLAGRPYTPEVITHRLEQIGATVTGGESALQVSPPSWRPDLTRAADLVEEIARLEGYDTIPWVLPTAPAGTGRTSRQDRVAAIAADLSSAGLTEVLSFPFIGTKDLDQLGLDAGDDRRRTAVLSNPLDADRPSLTTTLLPGLLDAVVRNISRSSRELAVFEIGQVFLPAADSPAPPRIPVDRRPDEAQLDALEAALPAQPRHLAVVLAGPADRAGWWGPARTADWSDAVELARRVVRTAGVAVTVTAGEQQPWHPGRCARIGIAGDGSVTVGFAGELHPAVCERLGLPPRTVAVELDLDAIPAAALPVGPRISPFPPVLLDLALVVDDTVPAGTVAEALVQGGGELLESVRLFDVYTGERVAAGTKSLAFALVVRAADRTMTAAEALGVRDAALAAAHTASGATLRD</sequence>
<dbReference type="SMART" id="SM00873">
    <property type="entry name" value="B3_4"/>
    <property type="match status" value="1"/>
</dbReference>
<dbReference type="Pfam" id="PF03483">
    <property type="entry name" value="B3_4"/>
    <property type="match status" value="1"/>
</dbReference>
<evidence type="ECO:0000256" key="12">
    <source>
        <dbReference type="ARBA" id="ARBA00022917"/>
    </source>
</evidence>
<dbReference type="PANTHER" id="PTHR10947:SF0">
    <property type="entry name" value="PHENYLALANINE--TRNA LIGASE BETA SUBUNIT"/>
    <property type="match status" value="1"/>
</dbReference>
<dbReference type="Pfam" id="PF03147">
    <property type="entry name" value="FDX-ACB"/>
    <property type="match status" value="1"/>
</dbReference>
<dbReference type="InterPro" id="IPR041616">
    <property type="entry name" value="PheRS_beta_core"/>
</dbReference>
<dbReference type="GO" id="GO:0004826">
    <property type="term" value="F:phenylalanine-tRNA ligase activity"/>
    <property type="evidence" value="ECO:0007669"/>
    <property type="project" value="UniProtKB-UniRule"/>
</dbReference>
<comment type="subunit">
    <text evidence="3 15">Tetramer of two alpha and two beta subunits.</text>
</comment>
<feature type="domain" description="TRNA-binding" evidence="17">
    <location>
        <begin position="41"/>
        <end position="163"/>
    </location>
</feature>
<dbReference type="Gene3D" id="3.30.56.10">
    <property type="match status" value="2"/>
</dbReference>
<dbReference type="InterPro" id="IPR005147">
    <property type="entry name" value="tRNA_synthase_B5-dom"/>
</dbReference>
<feature type="binding site" evidence="15">
    <location>
        <position position="479"/>
    </location>
    <ligand>
        <name>Mg(2+)</name>
        <dbReference type="ChEBI" id="CHEBI:18420"/>
        <note>shared with alpha subunit</note>
    </ligand>
</feature>
<dbReference type="GO" id="GO:0005524">
    <property type="term" value="F:ATP binding"/>
    <property type="evidence" value="ECO:0007669"/>
    <property type="project" value="UniProtKB-UniRule"/>
</dbReference>
<dbReference type="SUPFAM" id="SSF54991">
    <property type="entry name" value="Anticodon-binding domain of PheRS"/>
    <property type="match status" value="1"/>
</dbReference>
<dbReference type="InterPro" id="IPR045060">
    <property type="entry name" value="Phe-tRNA-ligase_IIc_bsu"/>
</dbReference>
<protein>
    <recommendedName>
        <fullName evidence="15">Phenylalanine--tRNA ligase beta subunit</fullName>
        <ecNumber evidence="15">6.1.1.20</ecNumber>
    </recommendedName>
    <alternativeName>
        <fullName evidence="15">Phenylalanyl-tRNA synthetase beta subunit</fullName>
        <shortName evidence="15">PheRS</shortName>
    </alternativeName>
</protein>
<keyword evidence="13 15" id="KW-0030">Aminoacyl-tRNA synthetase</keyword>
<keyword evidence="7 15" id="KW-0479">Metal-binding</keyword>
<dbReference type="Gene3D" id="3.30.70.380">
    <property type="entry name" value="Ferrodoxin-fold anticodon-binding domain"/>
    <property type="match status" value="1"/>
</dbReference>
<dbReference type="EMBL" id="WLYK01000002">
    <property type="protein sequence ID" value="MTD14026.1"/>
    <property type="molecule type" value="Genomic_DNA"/>
</dbReference>
<organism evidence="20 21">
    <name type="scientific">Nakamurella alba</name>
    <dbReference type="NCBI Taxonomy" id="2665158"/>
    <lineage>
        <taxon>Bacteria</taxon>
        <taxon>Bacillati</taxon>
        <taxon>Actinomycetota</taxon>
        <taxon>Actinomycetes</taxon>
        <taxon>Nakamurellales</taxon>
        <taxon>Nakamurellaceae</taxon>
        <taxon>Nakamurella</taxon>
    </lineage>
</organism>
<evidence type="ECO:0000259" key="18">
    <source>
        <dbReference type="PROSITE" id="PS51447"/>
    </source>
</evidence>
<comment type="similarity">
    <text evidence="2 15">Belongs to the phenylalanyl-tRNA synthetase beta subunit family. Type 1 subfamily.</text>
</comment>
<dbReference type="SMART" id="SM00896">
    <property type="entry name" value="FDX-ACB"/>
    <property type="match status" value="1"/>
</dbReference>
<keyword evidence="9 15" id="KW-0067">ATP-binding</keyword>
<evidence type="ECO:0000313" key="20">
    <source>
        <dbReference type="EMBL" id="MTD14026.1"/>
    </source>
</evidence>
<evidence type="ECO:0000256" key="2">
    <source>
        <dbReference type="ARBA" id="ARBA00008653"/>
    </source>
</evidence>
<keyword evidence="8 15" id="KW-0547">Nucleotide-binding</keyword>
<dbReference type="Gene3D" id="2.40.50.140">
    <property type="entry name" value="Nucleic acid-binding proteins"/>
    <property type="match status" value="1"/>
</dbReference>
<dbReference type="Gene3D" id="3.30.930.10">
    <property type="entry name" value="Bira Bifunctional Protein, Domain 2"/>
    <property type="match status" value="1"/>
</dbReference>
<evidence type="ECO:0000256" key="1">
    <source>
        <dbReference type="ARBA" id="ARBA00004496"/>
    </source>
</evidence>
<evidence type="ECO:0000256" key="14">
    <source>
        <dbReference type="ARBA" id="ARBA00049255"/>
    </source>
</evidence>
<feature type="domain" description="FDX-ACB" evidence="18">
    <location>
        <begin position="742"/>
        <end position="835"/>
    </location>
</feature>
<dbReference type="Pfam" id="PF17759">
    <property type="entry name" value="tRNA_synthFbeta"/>
    <property type="match status" value="1"/>
</dbReference>
<evidence type="ECO:0000256" key="7">
    <source>
        <dbReference type="ARBA" id="ARBA00022723"/>
    </source>
</evidence>
<dbReference type="Gene3D" id="3.50.40.10">
    <property type="entry name" value="Phenylalanyl-trna Synthetase, Chain B, domain 3"/>
    <property type="match status" value="1"/>
</dbReference>
<evidence type="ECO:0000313" key="21">
    <source>
        <dbReference type="Proteomes" id="UP000460221"/>
    </source>
</evidence>
<feature type="binding site" evidence="15">
    <location>
        <position position="475"/>
    </location>
    <ligand>
        <name>Mg(2+)</name>
        <dbReference type="ChEBI" id="CHEBI:18420"/>
        <note>shared with alpha subunit</note>
    </ligand>
</feature>